<organism evidence="5 6">
    <name type="scientific">Caenorhabditis nigoni</name>
    <dbReference type="NCBI Taxonomy" id="1611254"/>
    <lineage>
        <taxon>Eukaryota</taxon>
        <taxon>Metazoa</taxon>
        <taxon>Ecdysozoa</taxon>
        <taxon>Nematoda</taxon>
        <taxon>Chromadorea</taxon>
        <taxon>Rhabditida</taxon>
        <taxon>Rhabditina</taxon>
        <taxon>Rhabditomorpha</taxon>
        <taxon>Rhabditoidea</taxon>
        <taxon>Rhabditidae</taxon>
        <taxon>Peloderinae</taxon>
        <taxon>Caenorhabditis</taxon>
    </lineage>
</organism>
<dbReference type="Proteomes" id="UP000230233">
    <property type="component" value="Chromosome I"/>
</dbReference>
<dbReference type="SMART" id="SM00252">
    <property type="entry name" value="SH2"/>
    <property type="match status" value="1"/>
</dbReference>
<dbReference type="Pfam" id="PF00017">
    <property type="entry name" value="SH2"/>
    <property type="match status" value="1"/>
</dbReference>
<dbReference type="InterPro" id="IPR000980">
    <property type="entry name" value="SH2"/>
</dbReference>
<dbReference type="EMBL" id="PDUG01000001">
    <property type="protein sequence ID" value="PIC54529.1"/>
    <property type="molecule type" value="Genomic_DNA"/>
</dbReference>
<evidence type="ECO:0000256" key="3">
    <source>
        <dbReference type="SAM" id="MobiDB-lite"/>
    </source>
</evidence>
<dbReference type="InterPro" id="IPR051846">
    <property type="entry name" value="SH2_domain_adapters"/>
</dbReference>
<name>A0A2G5VRU5_9PELO</name>
<proteinExistence type="predicted"/>
<dbReference type="PANTHER" id="PTHR15127:SF32">
    <property type="entry name" value="HEAVYWEIGHT, ISOFORM A"/>
    <property type="match status" value="1"/>
</dbReference>
<feature type="region of interest" description="Disordered" evidence="3">
    <location>
        <begin position="74"/>
        <end position="103"/>
    </location>
</feature>
<dbReference type="AlphaFoldDB" id="A0A2G5VRU5"/>
<keyword evidence="1 2" id="KW-0727">SH2 domain</keyword>
<sequence>MMMTMANSADFGSEDHYDTPWEFLARPNSVRFSTADVRLSTTATGDAKVSPHGSPSMCSSSSFVNQLVQIGNSAVDARRKQRDESKRRRPSDSEIHMEQNMNRVEAEKRLEHRNLGDFLLRSRGEGSAALSLRATKGVVHIKIEWNGEKWVIGEGPLFRSINSAISFYRRHPLPIRGADHLVLNHQLRPN</sequence>
<dbReference type="STRING" id="1611254.A0A2G5VRU5"/>
<reference evidence="6" key="1">
    <citation type="submission" date="2017-10" db="EMBL/GenBank/DDBJ databases">
        <title>Rapid genome shrinkage in a self-fertile nematode reveals novel sperm competition proteins.</title>
        <authorList>
            <person name="Yin D."/>
            <person name="Schwarz E.M."/>
            <person name="Thomas C.G."/>
            <person name="Felde R.L."/>
            <person name="Korf I.F."/>
            <person name="Cutter A.D."/>
            <person name="Schartner C.M."/>
            <person name="Ralston E.J."/>
            <person name="Meyer B.J."/>
            <person name="Haag E.S."/>
        </authorList>
    </citation>
    <scope>NUCLEOTIDE SEQUENCE [LARGE SCALE GENOMIC DNA]</scope>
    <source>
        <strain evidence="6">JU1422</strain>
    </source>
</reference>
<dbReference type="SUPFAM" id="SSF55550">
    <property type="entry name" value="SH2 domain"/>
    <property type="match status" value="1"/>
</dbReference>
<evidence type="ECO:0000256" key="2">
    <source>
        <dbReference type="PROSITE-ProRule" id="PRU00191"/>
    </source>
</evidence>
<evidence type="ECO:0000259" key="4">
    <source>
        <dbReference type="PROSITE" id="PS50001"/>
    </source>
</evidence>
<feature type="compositionally biased region" description="Basic and acidic residues" evidence="3">
    <location>
        <begin position="76"/>
        <end position="97"/>
    </location>
</feature>
<comment type="caution">
    <text evidence="5">The sequence shown here is derived from an EMBL/GenBank/DDBJ whole genome shotgun (WGS) entry which is preliminary data.</text>
</comment>
<gene>
    <name evidence="5" type="primary">Cni-Y87G2A.17</name>
    <name evidence="5" type="synonym">Cnig_chr_I.g3744</name>
    <name evidence="5" type="ORF">B9Z55_003744</name>
</gene>
<feature type="domain" description="SH2" evidence="4">
    <location>
        <begin position="96"/>
        <end position="187"/>
    </location>
</feature>
<dbReference type="OrthoDB" id="5914531at2759"/>
<keyword evidence="6" id="KW-1185">Reference proteome</keyword>
<evidence type="ECO:0000313" key="6">
    <source>
        <dbReference type="Proteomes" id="UP000230233"/>
    </source>
</evidence>
<dbReference type="PANTHER" id="PTHR15127">
    <property type="entry name" value="HEAVYWEIGHT, ISOFORM A"/>
    <property type="match status" value="1"/>
</dbReference>
<dbReference type="PROSITE" id="PS50001">
    <property type="entry name" value="SH2"/>
    <property type="match status" value="1"/>
</dbReference>
<dbReference type="GO" id="GO:0001784">
    <property type="term" value="F:phosphotyrosine residue binding"/>
    <property type="evidence" value="ECO:0007669"/>
    <property type="project" value="TreeGrafter"/>
</dbReference>
<accession>A0A2G5VRU5</accession>
<dbReference type="Gene3D" id="3.30.505.10">
    <property type="entry name" value="SH2 domain"/>
    <property type="match status" value="1"/>
</dbReference>
<evidence type="ECO:0000313" key="5">
    <source>
        <dbReference type="EMBL" id="PIC54529.1"/>
    </source>
</evidence>
<dbReference type="InterPro" id="IPR036860">
    <property type="entry name" value="SH2_dom_sf"/>
</dbReference>
<evidence type="ECO:0000256" key="1">
    <source>
        <dbReference type="ARBA" id="ARBA00022999"/>
    </source>
</evidence>
<protein>
    <recommendedName>
        <fullName evidence="4">SH2 domain-containing protein</fullName>
    </recommendedName>
</protein>